<sequence length="170" mass="18235">MLRRSSSSSSRTPSFSSFEFDRRSSSSWSSDGAFDLLEPVESSLPHDIVTLSALKPQATVKSASRRHHGHHHSSSTAACSLLAEPAAFSPFSFPRNHTTHARCPKHGIVHDPALALPQRDSRSLSSTSSSRSMKGSVASSAASSCSSGSSTCSRRSLKCTLKRAMSFKRP</sequence>
<dbReference type="OrthoDB" id="2529419at2759"/>
<reference evidence="5 6" key="1">
    <citation type="submission" date="2019-03" db="EMBL/GenBank/DDBJ databases">
        <title>Rhodosporidium diobovatum UCD-FST 08-225 genome sequencing, assembly, and annotation.</title>
        <authorList>
            <person name="Fakankun I.U."/>
            <person name="Fristensky B."/>
            <person name="Levin D.B."/>
        </authorList>
    </citation>
    <scope>NUCLEOTIDE SEQUENCE [LARGE SCALE GENOMIC DNA]</scope>
    <source>
        <strain evidence="5 6">UCD-FST 08-225</strain>
    </source>
</reference>
<evidence type="ECO:0000313" key="3">
    <source>
        <dbReference type="EMBL" id="TNY17616.1"/>
    </source>
</evidence>
<feature type="region of interest" description="Disordered" evidence="1">
    <location>
        <begin position="110"/>
        <end position="156"/>
    </location>
</feature>
<organism evidence="5 6">
    <name type="scientific">Rhodotorula diobovata</name>
    <dbReference type="NCBI Taxonomy" id="5288"/>
    <lineage>
        <taxon>Eukaryota</taxon>
        <taxon>Fungi</taxon>
        <taxon>Dikarya</taxon>
        <taxon>Basidiomycota</taxon>
        <taxon>Pucciniomycotina</taxon>
        <taxon>Microbotryomycetes</taxon>
        <taxon>Sporidiobolales</taxon>
        <taxon>Sporidiobolaceae</taxon>
        <taxon>Rhodotorula</taxon>
    </lineage>
</organism>
<evidence type="ECO:0000313" key="5">
    <source>
        <dbReference type="EMBL" id="TNY21528.1"/>
    </source>
</evidence>
<dbReference type="EMBL" id="SOZI01000214">
    <property type="protein sequence ID" value="TNY17330.1"/>
    <property type="molecule type" value="Genomic_DNA"/>
</dbReference>
<gene>
    <name evidence="5" type="ORF">DMC30DRAFT_200009</name>
    <name evidence="4" type="ORF">DMC30DRAFT_419603</name>
    <name evidence="2" type="ORF">DMC30DRAFT_419881</name>
    <name evidence="3" type="ORF">DMC30DRAFT_429480</name>
</gene>
<evidence type="ECO:0000313" key="6">
    <source>
        <dbReference type="Proteomes" id="UP000311382"/>
    </source>
</evidence>
<evidence type="ECO:0000313" key="4">
    <source>
        <dbReference type="EMBL" id="TNY17630.1"/>
    </source>
</evidence>
<feature type="region of interest" description="Disordered" evidence="1">
    <location>
        <begin position="1"/>
        <end position="30"/>
    </location>
</feature>
<accession>A0A5C5FXL9</accession>
<name>A0A5C5FXL9_9BASI</name>
<dbReference type="EMBL" id="SOZI01000187">
    <property type="protein sequence ID" value="TNY17630.1"/>
    <property type="molecule type" value="Genomic_DNA"/>
</dbReference>
<dbReference type="Proteomes" id="UP000311382">
    <property type="component" value="Unassembled WGS sequence"/>
</dbReference>
<keyword evidence="6" id="KW-1185">Reference proteome</keyword>
<evidence type="ECO:0000313" key="2">
    <source>
        <dbReference type="EMBL" id="TNY17330.1"/>
    </source>
</evidence>
<feature type="compositionally biased region" description="Low complexity" evidence="1">
    <location>
        <begin position="1"/>
        <end position="18"/>
    </location>
</feature>
<proteinExistence type="predicted"/>
<dbReference type="AlphaFoldDB" id="A0A5C5FXL9"/>
<protein>
    <submittedName>
        <fullName evidence="5">Uncharacterized protein</fullName>
    </submittedName>
</protein>
<feature type="compositionally biased region" description="Low complexity" evidence="1">
    <location>
        <begin position="123"/>
        <end position="154"/>
    </location>
</feature>
<dbReference type="EMBL" id="SOZI01000187">
    <property type="protein sequence ID" value="TNY17616.1"/>
    <property type="molecule type" value="Genomic_DNA"/>
</dbReference>
<comment type="caution">
    <text evidence="5">The sequence shown here is derived from an EMBL/GenBank/DDBJ whole genome shotgun (WGS) entry which is preliminary data.</text>
</comment>
<evidence type="ECO:0000256" key="1">
    <source>
        <dbReference type="SAM" id="MobiDB-lite"/>
    </source>
</evidence>
<dbReference type="EMBL" id="SOZI01000042">
    <property type="protein sequence ID" value="TNY21528.1"/>
    <property type="molecule type" value="Genomic_DNA"/>
</dbReference>